<reference evidence="3" key="2">
    <citation type="submission" date="2020-10" db="UniProtKB">
        <authorList>
            <consortium name="WormBaseParasite"/>
        </authorList>
    </citation>
    <scope>IDENTIFICATION</scope>
</reference>
<name>A0A7E4VQQ6_PANRE</name>
<reference evidence="2" key="1">
    <citation type="journal article" date="2013" name="Genetics">
        <title>The draft genome and transcriptome of Panagrellus redivivus are shaped by the harsh demands of a free-living lifestyle.</title>
        <authorList>
            <person name="Srinivasan J."/>
            <person name="Dillman A.R."/>
            <person name="Macchietto M.G."/>
            <person name="Heikkinen L."/>
            <person name="Lakso M."/>
            <person name="Fracchia K.M."/>
            <person name="Antoshechkin I."/>
            <person name="Mortazavi A."/>
            <person name="Wong G."/>
            <person name="Sternberg P.W."/>
        </authorList>
    </citation>
    <scope>NUCLEOTIDE SEQUENCE [LARGE SCALE GENOMIC DNA]</scope>
    <source>
        <strain evidence="2">MT8872</strain>
    </source>
</reference>
<keyword evidence="2" id="KW-1185">Reference proteome</keyword>
<evidence type="ECO:0000313" key="2">
    <source>
        <dbReference type="Proteomes" id="UP000492821"/>
    </source>
</evidence>
<dbReference type="AlphaFoldDB" id="A0A7E4VQQ6"/>
<protein>
    <submittedName>
        <fullName evidence="3">Antimicrobial peptide</fullName>
    </submittedName>
</protein>
<feature type="chain" id="PRO_5028903336" evidence="1">
    <location>
        <begin position="20"/>
        <end position="67"/>
    </location>
</feature>
<accession>A0A7E4VQQ6</accession>
<keyword evidence="1" id="KW-0732">Signal</keyword>
<feature type="signal peptide" evidence="1">
    <location>
        <begin position="1"/>
        <end position="19"/>
    </location>
</feature>
<evidence type="ECO:0000256" key="1">
    <source>
        <dbReference type="SAM" id="SignalP"/>
    </source>
</evidence>
<organism evidence="2 3">
    <name type="scientific">Panagrellus redivivus</name>
    <name type="common">Microworm</name>
    <dbReference type="NCBI Taxonomy" id="6233"/>
    <lineage>
        <taxon>Eukaryota</taxon>
        <taxon>Metazoa</taxon>
        <taxon>Ecdysozoa</taxon>
        <taxon>Nematoda</taxon>
        <taxon>Chromadorea</taxon>
        <taxon>Rhabditida</taxon>
        <taxon>Tylenchina</taxon>
        <taxon>Panagrolaimomorpha</taxon>
        <taxon>Panagrolaimoidea</taxon>
        <taxon>Panagrolaimidae</taxon>
        <taxon>Panagrellus</taxon>
    </lineage>
</organism>
<dbReference type="WBParaSite" id="Pan_g2382.t1">
    <property type="protein sequence ID" value="Pan_g2382.t1"/>
    <property type="gene ID" value="Pan_g2382"/>
</dbReference>
<proteinExistence type="predicted"/>
<sequence>MRLLLFVFATVVLLSVVVAQEYPDDEGVDPLEHELERFFLWDWIKGGVKKAGGFVKDGLHAVGNVFG</sequence>
<dbReference type="Proteomes" id="UP000492821">
    <property type="component" value="Unassembled WGS sequence"/>
</dbReference>
<evidence type="ECO:0000313" key="3">
    <source>
        <dbReference type="WBParaSite" id="Pan_g2382.t1"/>
    </source>
</evidence>